<gene>
    <name evidence="9" type="primary">ktrB</name>
    <name evidence="9" type="ORF">Pla110_26590</name>
</gene>
<dbReference type="Pfam" id="PF02386">
    <property type="entry name" value="TrkH"/>
    <property type="match status" value="1"/>
</dbReference>
<feature type="transmembrane region" description="Helical" evidence="8">
    <location>
        <begin position="120"/>
        <end position="139"/>
    </location>
</feature>
<dbReference type="Proteomes" id="UP000317178">
    <property type="component" value="Chromosome"/>
</dbReference>
<dbReference type="AlphaFoldDB" id="A0A518CNX9"/>
<protein>
    <submittedName>
        <fullName evidence="9">Ktr system potassium uptake protein B</fullName>
    </submittedName>
</protein>
<feature type="transmembrane region" description="Helical" evidence="8">
    <location>
        <begin position="276"/>
        <end position="299"/>
    </location>
</feature>
<keyword evidence="2" id="KW-0813">Transport</keyword>
<keyword evidence="4 8" id="KW-0812">Transmembrane</keyword>
<feature type="transmembrane region" description="Helical" evidence="8">
    <location>
        <begin position="25"/>
        <end position="45"/>
    </location>
</feature>
<feature type="transmembrane region" description="Helical" evidence="8">
    <location>
        <begin position="57"/>
        <end position="76"/>
    </location>
</feature>
<evidence type="ECO:0000256" key="2">
    <source>
        <dbReference type="ARBA" id="ARBA00022448"/>
    </source>
</evidence>
<dbReference type="GO" id="GO:0008324">
    <property type="term" value="F:monoatomic cation transmembrane transporter activity"/>
    <property type="evidence" value="ECO:0007669"/>
    <property type="project" value="InterPro"/>
</dbReference>
<evidence type="ECO:0000256" key="5">
    <source>
        <dbReference type="ARBA" id="ARBA00022989"/>
    </source>
</evidence>
<keyword evidence="7 8" id="KW-0472">Membrane</keyword>
<evidence type="ECO:0000256" key="7">
    <source>
        <dbReference type="ARBA" id="ARBA00023136"/>
    </source>
</evidence>
<keyword evidence="3" id="KW-1003">Cell membrane</keyword>
<comment type="subcellular location">
    <subcellularLocation>
        <location evidence="1">Cell membrane</location>
        <topology evidence="1">Multi-pass membrane protein</topology>
    </subcellularLocation>
</comment>
<dbReference type="OrthoDB" id="9810952at2"/>
<feature type="transmembrane region" description="Helical" evidence="8">
    <location>
        <begin position="512"/>
        <end position="533"/>
    </location>
</feature>
<sequence>MANTGSNHFLDEPTLYPRLTEALRWLQATSQVVGMLAVVIHHGLARFSEANTREINVLVLLCMLMITFSVTIRYFFSRVRKSFLSQHRIHFLASLVWLIGLAFIGGGVRQSIGLFSQIDTDWHLAIFWTEFCLVFRGIWRLLHTVNRLSRTGNNPAILLGGSFLFLIIVGTGLLMLPVSRAQPPELADPIGAPFITALFTSTSASCVTGLIVVPTGSYWSTFGQVVILSLFQIGGLGIMTWGALLAVASGRSIHVRQSATMGEMLESNGLSDLKRLLLTILLFTLMAELIGAVAISGLWSDRPLGEQSFYSLFHAVSAFCNAGFSLQDDGLLGMGERWQVWGGMAALIICGGIGFSVIYNLVLILKSKYWDIERTPLFSISKQKTRLTLSSRLVLVGTSLLLLAGTFSFFFLESLASEGSSPLGHRWADAWFQSVTMRTAGFNTVDLGEMQTSSKLVSIGLMFIGASPGSTGGGIKVVCFMLIGLSLVSIYRGRPRVEWAGRSVPDESVKRALTIVTVGVMTVMLTTLLLTIFENRPGEFIDILYEATSAFGTVGVSTGLTAELSPPSQIVIMVTMFLGRIGPLTLLLALSRTNQGGLEYEYPEERVMLG</sequence>
<dbReference type="InterPro" id="IPR003445">
    <property type="entry name" value="Cat_transpt"/>
</dbReference>
<evidence type="ECO:0000313" key="9">
    <source>
        <dbReference type="EMBL" id="QDU80923.1"/>
    </source>
</evidence>
<feature type="transmembrane region" description="Helical" evidence="8">
    <location>
        <begin position="340"/>
        <end position="365"/>
    </location>
</feature>
<dbReference type="PANTHER" id="PTHR32024:SF1">
    <property type="entry name" value="KTR SYSTEM POTASSIUM UPTAKE PROTEIN B"/>
    <property type="match status" value="1"/>
</dbReference>
<feature type="transmembrane region" description="Helical" evidence="8">
    <location>
        <begin position="159"/>
        <end position="178"/>
    </location>
</feature>
<name>A0A518CNX9_9PLAN</name>
<dbReference type="GO" id="GO:0005886">
    <property type="term" value="C:plasma membrane"/>
    <property type="evidence" value="ECO:0007669"/>
    <property type="project" value="UniProtKB-SubCell"/>
</dbReference>
<accession>A0A518CNX9</accession>
<evidence type="ECO:0000256" key="8">
    <source>
        <dbReference type="SAM" id="Phobius"/>
    </source>
</evidence>
<feature type="transmembrane region" description="Helical" evidence="8">
    <location>
        <begin position="393"/>
        <end position="412"/>
    </location>
</feature>
<keyword evidence="5 8" id="KW-1133">Transmembrane helix</keyword>
<feature type="transmembrane region" description="Helical" evidence="8">
    <location>
        <begin position="225"/>
        <end position="248"/>
    </location>
</feature>
<feature type="transmembrane region" description="Helical" evidence="8">
    <location>
        <begin position="570"/>
        <end position="590"/>
    </location>
</feature>
<dbReference type="PANTHER" id="PTHR32024">
    <property type="entry name" value="TRK SYSTEM POTASSIUM UPTAKE PROTEIN TRKG-RELATED"/>
    <property type="match status" value="1"/>
</dbReference>
<reference evidence="9 10" key="1">
    <citation type="submission" date="2019-02" db="EMBL/GenBank/DDBJ databases">
        <title>Deep-cultivation of Planctomycetes and their phenomic and genomic characterization uncovers novel biology.</title>
        <authorList>
            <person name="Wiegand S."/>
            <person name="Jogler M."/>
            <person name="Boedeker C."/>
            <person name="Pinto D."/>
            <person name="Vollmers J."/>
            <person name="Rivas-Marin E."/>
            <person name="Kohn T."/>
            <person name="Peeters S.H."/>
            <person name="Heuer A."/>
            <person name="Rast P."/>
            <person name="Oberbeckmann S."/>
            <person name="Bunk B."/>
            <person name="Jeske O."/>
            <person name="Meyerdierks A."/>
            <person name="Storesund J.E."/>
            <person name="Kallscheuer N."/>
            <person name="Luecker S."/>
            <person name="Lage O.M."/>
            <person name="Pohl T."/>
            <person name="Merkel B.J."/>
            <person name="Hornburger P."/>
            <person name="Mueller R.-W."/>
            <person name="Bruemmer F."/>
            <person name="Labrenz M."/>
            <person name="Spormann A.M."/>
            <person name="Op den Camp H."/>
            <person name="Overmann J."/>
            <person name="Amann R."/>
            <person name="Jetten M.S.M."/>
            <person name="Mascher T."/>
            <person name="Medema M.H."/>
            <person name="Devos D.P."/>
            <person name="Kaster A.-K."/>
            <person name="Ovreas L."/>
            <person name="Rohde M."/>
            <person name="Galperin M.Y."/>
            <person name="Jogler C."/>
        </authorList>
    </citation>
    <scope>NUCLEOTIDE SEQUENCE [LARGE SCALE GENOMIC DNA]</scope>
    <source>
        <strain evidence="9 10">Pla110</strain>
    </source>
</reference>
<dbReference type="EMBL" id="CP036281">
    <property type="protein sequence ID" value="QDU80923.1"/>
    <property type="molecule type" value="Genomic_DNA"/>
</dbReference>
<keyword evidence="10" id="KW-1185">Reference proteome</keyword>
<evidence type="ECO:0000256" key="4">
    <source>
        <dbReference type="ARBA" id="ARBA00022692"/>
    </source>
</evidence>
<feature type="transmembrane region" description="Helical" evidence="8">
    <location>
        <begin position="88"/>
        <end position="108"/>
    </location>
</feature>
<dbReference type="KEGG" id="plon:Pla110_26590"/>
<feature type="transmembrane region" description="Helical" evidence="8">
    <location>
        <begin position="473"/>
        <end position="491"/>
    </location>
</feature>
<keyword evidence="6" id="KW-0406">Ion transport</keyword>
<dbReference type="RefSeq" id="WP_144996151.1">
    <property type="nucleotide sequence ID" value="NZ_CP036281.1"/>
</dbReference>
<evidence type="ECO:0000256" key="3">
    <source>
        <dbReference type="ARBA" id="ARBA00022475"/>
    </source>
</evidence>
<evidence type="ECO:0000256" key="6">
    <source>
        <dbReference type="ARBA" id="ARBA00023065"/>
    </source>
</evidence>
<dbReference type="GO" id="GO:0030001">
    <property type="term" value="P:metal ion transport"/>
    <property type="evidence" value="ECO:0007669"/>
    <property type="project" value="UniProtKB-ARBA"/>
</dbReference>
<evidence type="ECO:0000256" key="1">
    <source>
        <dbReference type="ARBA" id="ARBA00004651"/>
    </source>
</evidence>
<evidence type="ECO:0000313" key="10">
    <source>
        <dbReference type="Proteomes" id="UP000317178"/>
    </source>
</evidence>
<proteinExistence type="predicted"/>
<feature type="transmembrane region" description="Helical" evidence="8">
    <location>
        <begin position="190"/>
        <end position="213"/>
    </location>
</feature>
<organism evidence="9 10">
    <name type="scientific">Polystyrenella longa</name>
    <dbReference type="NCBI Taxonomy" id="2528007"/>
    <lineage>
        <taxon>Bacteria</taxon>
        <taxon>Pseudomonadati</taxon>
        <taxon>Planctomycetota</taxon>
        <taxon>Planctomycetia</taxon>
        <taxon>Planctomycetales</taxon>
        <taxon>Planctomycetaceae</taxon>
        <taxon>Polystyrenella</taxon>
    </lineage>
</organism>